<dbReference type="eggNOG" id="KOG2043">
    <property type="taxonomic scope" value="Eukaryota"/>
</dbReference>
<reference evidence="3" key="1">
    <citation type="submission" date="2016-03" db="EMBL/GenBank/DDBJ databases">
        <title>Updated assembly of Pseudogymnoascus destructans, the fungus causing white-nose syndrome of bats.</title>
        <authorList>
            <person name="Palmer J.M."/>
            <person name="Drees K.P."/>
            <person name="Foster J.T."/>
            <person name="Lindner D.L."/>
        </authorList>
    </citation>
    <scope>NUCLEOTIDE SEQUENCE [LARGE SCALE GENOMIC DNA]</scope>
    <source>
        <strain evidence="3">20631-21</strain>
    </source>
</reference>
<feature type="domain" description="BRCT" evidence="2">
    <location>
        <begin position="103"/>
        <end position="193"/>
    </location>
</feature>
<dbReference type="Gene3D" id="3.40.50.10190">
    <property type="entry name" value="BRCT domain"/>
    <property type="match status" value="5"/>
</dbReference>
<evidence type="ECO:0000259" key="2">
    <source>
        <dbReference type="PROSITE" id="PS50172"/>
    </source>
</evidence>
<dbReference type="VEuPathDB" id="FungiDB:GMDG_00438"/>
<feature type="compositionally biased region" description="Basic and acidic residues" evidence="1">
    <location>
        <begin position="577"/>
        <end position="592"/>
    </location>
</feature>
<dbReference type="PANTHER" id="PTHR47667">
    <property type="entry name" value="REGULATOR OF TY1 TRANSPOSITION PROTEIN 107"/>
    <property type="match status" value="1"/>
</dbReference>
<dbReference type="FunFam" id="3.40.50.10190:FF:000048">
    <property type="entry name" value="DNA repair protein Rtt107"/>
    <property type="match status" value="1"/>
</dbReference>
<dbReference type="CDD" id="cd17743">
    <property type="entry name" value="BRCT_BRC1_like_rpt5"/>
    <property type="match status" value="1"/>
</dbReference>
<proteinExistence type="predicted"/>
<dbReference type="Pfam" id="PF16770">
    <property type="entry name" value="RTT107_BRCT_5"/>
    <property type="match status" value="1"/>
</dbReference>
<dbReference type="GO" id="GO:1990683">
    <property type="term" value="P:DNA double-strand break attachment to nuclear envelope"/>
    <property type="evidence" value="ECO:0007669"/>
    <property type="project" value="TreeGrafter"/>
</dbReference>
<gene>
    <name evidence="3" type="ORF">VC83_01077</name>
</gene>
<feature type="domain" description="BRCT" evidence="2">
    <location>
        <begin position="730"/>
        <end position="838"/>
    </location>
</feature>
<dbReference type="CDD" id="cd18436">
    <property type="entry name" value="BRCT_BRC1_like_rpt2"/>
    <property type="match status" value="1"/>
</dbReference>
<feature type="domain" description="BRCT" evidence="2">
    <location>
        <begin position="339"/>
        <end position="409"/>
    </location>
</feature>
<dbReference type="SMART" id="SM00292">
    <property type="entry name" value="BRCT"/>
    <property type="match status" value="5"/>
</dbReference>
<dbReference type="PROSITE" id="PS50172">
    <property type="entry name" value="BRCT"/>
    <property type="match status" value="4"/>
</dbReference>
<dbReference type="Proteomes" id="UP000077154">
    <property type="component" value="Unassembled WGS sequence"/>
</dbReference>
<feature type="region of interest" description="Disordered" evidence="1">
    <location>
        <begin position="453"/>
        <end position="549"/>
    </location>
</feature>
<dbReference type="InterPro" id="IPR001357">
    <property type="entry name" value="BRCT_dom"/>
</dbReference>
<dbReference type="GO" id="GO:0006302">
    <property type="term" value="P:double-strand break repair"/>
    <property type="evidence" value="ECO:0007669"/>
    <property type="project" value="TreeGrafter"/>
</dbReference>
<name>A0A177AJK1_9PEZI</name>
<dbReference type="SUPFAM" id="SSF52113">
    <property type="entry name" value="BRCT domain"/>
    <property type="match status" value="5"/>
</dbReference>
<dbReference type="CDD" id="cd18437">
    <property type="entry name" value="BRCT_BRC1_like_rpt3"/>
    <property type="match status" value="1"/>
</dbReference>
<dbReference type="InterPro" id="IPR036420">
    <property type="entry name" value="BRCT_dom_sf"/>
</dbReference>
<dbReference type="GO" id="GO:0035361">
    <property type="term" value="C:Cul8-RING ubiquitin ligase complex"/>
    <property type="evidence" value="ECO:0007669"/>
    <property type="project" value="TreeGrafter"/>
</dbReference>
<feature type="compositionally biased region" description="Basic and acidic residues" evidence="1">
    <location>
        <begin position="460"/>
        <end position="475"/>
    </location>
</feature>
<feature type="region of interest" description="Disordered" evidence="1">
    <location>
        <begin position="570"/>
        <end position="609"/>
    </location>
</feature>
<dbReference type="OrthoDB" id="342264at2759"/>
<dbReference type="AlphaFoldDB" id="A0A177AJK1"/>
<dbReference type="GO" id="GO:0005634">
    <property type="term" value="C:nucleus"/>
    <property type="evidence" value="ECO:0007669"/>
    <property type="project" value="TreeGrafter"/>
</dbReference>
<dbReference type="GeneID" id="36284169"/>
<evidence type="ECO:0000256" key="1">
    <source>
        <dbReference type="SAM" id="MobiDB-lite"/>
    </source>
</evidence>
<feature type="domain" description="BRCT" evidence="2">
    <location>
        <begin position="5"/>
        <end position="102"/>
    </location>
</feature>
<organism evidence="3">
    <name type="scientific">Pseudogymnoascus destructans</name>
    <dbReference type="NCBI Taxonomy" id="655981"/>
    <lineage>
        <taxon>Eukaryota</taxon>
        <taxon>Fungi</taxon>
        <taxon>Dikarya</taxon>
        <taxon>Ascomycota</taxon>
        <taxon>Pezizomycotina</taxon>
        <taxon>Leotiomycetes</taxon>
        <taxon>Thelebolales</taxon>
        <taxon>Thelebolaceae</taxon>
        <taxon>Pseudogymnoascus</taxon>
    </lineage>
</organism>
<protein>
    <recommendedName>
        <fullName evidence="2">BRCT domain-containing protein</fullName>
    </recommendedName>
</protein>
<sequence>MANEAPPLLFDDCHVAIIPSRKLTIENAREFGSILEENGATISELSADGTVEIAEVTHIISSTSDFPQYHVACEHLRPVITPSWIAASLKKNKLAPFRPYTPDPKLFFSGVNVTCADIPDGDQDAIIGAVIAMGGQESSSLTRQVTHIVALTEDHPKCQNARDKQLKCKIVLPHWFEDCIKLGHRIDEKPYLLPDPEFLRIGSEAQILVPITNSVTGATTPLPDYIPIGADSPSGSRKLGVFRDKKVMFSEDVKLRSRHRGILENLITNGDGAITTSVHKADMYICNYRDGDDYITASRNGKDVGNISWLYYLMTYNEWTSPLRRLLHYPIPRMPLEGFEGTRITLSNYGGDTRIYLESLVKAAGGEFTKSMKQDNTHLITARNNSEKCEAALEWGISMVNHLWIEESYVKCKAQPLTNPKYTHFPRRTNLGEVIGQVPFDRAILERIYYPGDVATPESSNRDRPVMKTKDRNADVQHATEPPSATLADVSMADDQTLPVLPRSKATPVPKRTAHLLSTPHSNRLARTGKENKTPSSTSSRGAKDRALSKLHDQAADIALYEKEKKRAGNGVWGGKRAADQVDRERGTRRASSEAGEEIDVESEEEGRVIKKPKTGSRPVSIRLLVTSYKRWEETPTKEDSDKKKLRELGILIVQDPSTCNYLAAPGMVRTHKFLCALATGVGILSTEFIDACLTSSTVLPPDSFVLKDKAKEKYFKVKLADAVNRAKSNSGHLLRGIAIYCTEAISNGPGTYKTIVEFNGGEFAIFRAKAETLRMREEGEEEAVYLLTGTSIKEKALWPKFAQMAQDNGHEPRIVQIEWLLDAAMRQEVRWHEEYLAN</sequence>
<dbReference type="EMBL" id="KV441387">
    <property type="protein sequence ID" value="OAF62259.1"/>
    <property type="molecule type" value="Genomic_DNA"/>
</dbReference>
<accession>A0A177AJK1</accession>
<evidence type="ECO:0000313" key="3">
    <source>
        <dbReference type="EMBL" id="OAF62259.1"/>
    </source>
</evidence>
<dbReference type="RefSeq" id="XP_024327532.1">
    <property type="nucleotide sequence ID" value="XM_024464762.1"/>
</dbReference>
<feature type="compositionally biased region" description="Acidic residues" evidence="1">
    <location>
        <begin position="595"/>
        <end position="605"/>
    </location>
</feature>
<dbReference type="InterPro" id="IPR053036">
    <property type="entry name" value="CellCycle_DNARepair_Reg"/>
</dbReference>
<dbReference type="CDD" id="cd18438">
    <property type="entry name" value="BRCT_BRC1_like_rpt4"/>
    <property type="match status" value="1"/>
</dbReference>
<dbReference type="Pfam" id="PF12738">
    <property type="entry name" value="PTCB-BRCT"/>
    <property type="match status" value="2"/>
</dbReference>
<dbReference type="PANTHER" id="PTHR47667:SF1">
    <property type="entry name" value="REGULATOR OF TY1 TRANSPOSITION PROTEIN 107"/>
    <property type="match status" value="1"/>
</dbReference>